<name>A0A9Q3PKF1_9BASI</name>
<evidence type="ECO:0000313" key="2">
    <source>
        <dbReference type="Proteomes" id="UP000765509"/>
    </source>
</evidence>
<keyword evidence="2" id="KW-1185">Reference proteome</keyword>
<protein>
    <submittedName>
        <fullName evidence="1">Uncharacterized protein</fullName>
    </submittedName>
</protein>
<dbReference type="GO" id="GO:0003676">
    <property type="term" value="F:nucleic acid binding"/>
    <property type="evidence" value="ECO:0007669"/>
    <property type="project" value="InterPro"/>
</dbReference>
<dbReference type="OrthoDB" id="4779840at2759"/>
<dbReference type="Gene3D" id="3.30.420.10">
    <property type="entry name" value="Ribonuclease H-like superfamily/Ribonuclease H"/>
    <property type="match status" value="1"/>
</dbReference>
<dbReference type="EMBL" id="AVOT02074473">
    <property type="protein sequence ID" value="MBW0563616.1"/>
    <property type="molecule type" value="Genomic_DNA"/>
</dbReference>
<reference evidence="1" key="1">
    <citation type="submission" date="2021-03" db="EMBL/GenBank/DDBJ databases">
        <title>Draft genome sequence of rust myrtle Austropuccinia psidii MF-1, a brazilian biotype.</title>
        <authorList>
            <person name="Quecine M.C."/>
            <person name="Pachon D.M.R."/>
            <person name="Bonatelli M.L."/>
            <person name="Correr F.H."/>
            <person name="Franceschini L.M."/>
            <person name="Leite T.F."/>
            <person name="Margarido G.R.A."/>
            <person name="Almeida C.A."/>
            <person name="Ferrarezi J.A."/>
            <person name="Labate C.A."/>
        </authorList>
    </citation>
    <scope>NUCLEOTIDE SEQUENCE</scope>
    <source>
        <strain evidence="1">MF-1</strain>
    </source>
</reference>
<organism evidence="1 2">
    <name type="scientific">Austropuccinia psidii MF-1</name>
    <dbReference type="NCBI Taxonomy" id="1389203"/>
    <lineage>
        <taxon>Eukaryota</taxon>
        <taxon>Fungi</taxon>
        <taxon>Dikarya</taxon>
        <taxon>Basidiomycota</taxon>
        <taxon>Pucciniomycotina</taxon>
        <taxon>Pucciniomycetes</taxon>
        <taxon>Pucciniales</taxon>
        <taxon>Sphaerophragmiaceae</taxon>
        <taxon>Austropuccinia</taxon>
    </lineage>
</organism>
<sequence length="87" mass="9981">MGMSHIFHRLTHNDGLAETIIKTLEDIIRRFFAYGLELKYSEGFTHDWCTLIPGFELAYEPSIHSSTGKKHEMLGKGWNPSLGYKPL</sequence>
<dbReference type="AlphaFoldDB" id="A0A9Q3PKF1"/>
<dbReference type="Proteomes" id="UP000765509">
    <property type="component" value="Unassembled WGS sequence"/>
</dbReference>
<proteinExistence type="predicted"/>
<gene>
    <name evidence="1" type="ORF">O181_103331</name>
</gene>
<accession>A0A9Q3PKF1</accession>
<comment type="caution">
    <text evidence="1">The sequence shown here is derived from an EMBL/GenBank/DDBJ whole genome shotgun (WGS) entry which is preliminary data.</text>
</comment>
<dbReference type="InterPro" id="IPR036397">
    <property type="entry name" value="RNaseH_sf"/>
</dbReference>
<evidence type="ECO:0000313" key="1">
    <source>
        <dbReference type="EMBL" id="MBW0563616.1"/>
    </source>
</evidence>